<accession>A0AA36DUI7</accession>
<dbReference type="AlphaFoldDB" id="A0AA36DUI7"/>
<reference evidence="2" key="1">
    <citation type="submission" date="2023-07" db="EMBL/GenBank/DDBJ databases">
        <authorList>
            <consortium name="CYATHOMIX"/>
        </authorList>
    </citation>
    <scope>NUCLEOTIDE SEQUENCE</scope>
    <source>
        <strain evidence="2">N/A</strain>
    </source>
</reference>
<gene>
    <name evidence="2" type="ORF">CYNAS_LOCUS5024</name>
</gene>
<protein>
    <submittedName>
        <fullName evidence="2">Uncharacterized protein</fullName>
    </submittedName>
</protein>
<proteinExistence type="predicted"/>
<dbReference type="InterPro" id="IPR035427">
    <property type="entry name" value="Tim10-like_dom_sf"/>
</dbReference>
<organism evidence="2 3">
    <name type="scientific">Cylicocyclus nassatus</name>
    <name type="common">Nematode worm</name>
    <dbReference type="NCBI Taxonomy" id="53992"/>
    <lineage>
        <taxon>Eukaryota</taxon>
        <taxon>Metazoa</taxon>
        <taxon>Ecdysozoa</taxon>
        <taxon>Nematoda</taxon>
        <taxon>Chromadorea</taxon>
        <taxon>Rhabditida</taxon>
        <taxon>Rhabditina</taxon>
        <taxon>Rhabditomorpha</taxon>
        <taxon>Strongyloidea</taxon>
        <taxon>Strongylidae</taxon>
        <taxon>Cylicocyclus</taxon>
    </lineage>
</organism>
<keyword evidence="3" id="KW-1185">Reference proteome</keyword>
<feature type="region of interest" description="Disordered" evidence="1">
    <location>
        <begin position="40"/>
        <end position="67"/>
    </location>
</feature>
<sequence length="67" mass="8299">MTDPKCREVFFNDYCKKECLNRKDKECFDKCKDRINQRWDALTRRRQTTKKQNKKPMTNKQNKKPKN</sequence>
<evidence type="ECO:0000313" key="2">
    <source>
        <dbReference type="EMBL" id="CAJ0593041.1"/>
    </source>
</evidence>
<name>A0AA36DUI7_CYLNA</name>
<evidence type="ECO:0000313" key="3">
    <source>
        <dbReference type="Proteomes" id="UP001176961"/>
    </source>
</evidence>
<dbReference type="Proteomes" id="UP001176961">
    <property type="component" value="Unassembled WGS sequence"/>
</dbReference>
<comment type="caution">
    <text evidence="2">The sequence shown here is derived from an EMBL/GenBank/DDBJ whole genome shotgun (WGS) entry which is preliminary data.</text>
</comment>
<dbReference type="SUPFAM" id="SSF144122">
    <property type="entry name" value="Tim10-like"/>
    <property type="match status" value="1"/>
</dbReference>
<dbReference type="EMBL" id="CATQJL010000112">
    <property type="protein sequence ID" value="CAJ0593041.1"/>
    <property type="molecule type" value="Genomic_DNA"/>
</dbReference>
<feature type="compositionally biased region" description="Basic residues" evidence="1">
    <location>
        <begin position="44"/>
        <end position="54"/>
    </location>
</feature>
<evidence type="ECO:0000256" key="1">
    <source>
        <dbReference type="SAM" id="MobiDB-lite"/>
    </source>
</evidence>